<dbReference type="PRINTS" id="PR00072">
    <property type="entry name" value="MALOXRDTASE"/>
</dbReference>
<evidence type="ECO:0000256" key="4">
    <source>
        <dbReference type="ARBA" id="ARBA00023002"/>
    </source>
</evidence>
<keyword evidence="5" id="KW-0520">NAD</keyword>
<evidence type="ECO:0000256" key="5">
    <source>
        <dbReference type="ARBA" id="ARBA00023027"/>
    </source>
</evidence>
<evidence type="ECO:0000259" key="8">
    <source>
        <dbReference type="SMART" id="SM01274"/>
    </source>
</evidence>
<keyword evidence="4 9" id="KW-0560">Oxidoreductase</keyword>
<dbReference type="GO" id="GO:0016491">
    <property type="term" value="F:oxidoreductase activity"/>
    <property type="evidence" value="ECO:0007669"/>
    <property type="project" value="UniProtKB-KW"/>
</dbReference>
<dbReference type="EC" id="1.1.1.38" evidence="9"/>
<name>A0ABZ2GWA7_9GAMM</name>
<evidence type="ECO:0000313" key="10">
    <source>
        <dbReference type="Proteomes" id="UP001368618"/>
    </source>
</evidence>
<dbReference type="InterPro" id="IPR001891">
    <property type="entry name" value="Malic_OxRdtase"/>
</dbReference>
<evidence type="ECO:0000313" key="9">
    <source>
        <dbReference type="EMBL" id="WWR11400.1"/>
    </source>
</evidence>
<feature type="domain" description="Malic enzyme NAD-binding" evidence="7">
    <location>
        <begin position="277"/>
        <end position="540"/>
    </location>
</feature>
<evidence type="ECO:0000256" key="2">
    <source>
        <dbReference type="ARBA" id="ARBA00008785"/>
    </source>
</evidence>
<dbReference type="InterPro" id="IPR036291">
    <property type="entry name" value="NAD(P)-bd_dom_sf"/>
</dbReference>
<gene>
    <name evidence="9" type="ORF">RQL39_01740</name>
</gene>
<keyword evidence="3 6" id="KW-0479">Metal-binding</keyword>
<dbReference type="PIRSF" id="PIRSF000106">
    <property type="entry name" value="ME"/>
    <property type="match status" value="1"/>
</dbReference>
<dbReference type="PANTHER" id="PTHR23406:SF34">
    <property type="entry name" value="NAD-DEPENDENT MALIC ENZYME, MITOCHONDRIAL"/>
    <property type="match status" value="1"/>
</dbReference>
<dbReference type="InterPro" id="IPR046346">
    <property type="entry name" value="Aminoacid_DH-like_N_sf"/>
</dbReference>
<dbReference type="NCBIfam" id="NF010052">
    <property type="entry name" value="PRK13529.1"/>
    <property type="match status" value="1"/>
</dbReference>
<dbReference type="InterPro" id="IPR037062">
    <property type="entry name" value="Malic_N_dom_sf"/>
</dbReference>
<keyword evidence="10" id="KW-1185">Reference proteome</keyword>
<comment type="cofactor">
    <cofactor evidence="1">
        <name>Mn(2+)</name>
        <dbReference type="ChEBI" id="CHEBI:29035"/>
    </cofactor>
</comment>
<sequence length="574" mass="65384">MLNYRITYNKYSNELVLETSIEREVLLCIPWLNKGTAFTHEERCIFSLFGNLPNRVETLEEQVRRAYLQYSNYKSNIQKYIYLNNLRNENYVLFYKLLSCYLNEMINIIYTPNISLAVENFNYEFRRGNGLYISFEDINRLDIILNNTLYSNIDIIIVTDGECVLGIGDQGIGGIEISVAKLIIYTVCGGINPNRILPVFLDVGTNNVDLLNNIFYLGYRHLRISVEDYNSFIYCFIDKVKKYFPKVFLHLEDLSSVNGNFILNKFKRDICVFNDDIQGTGAVTLAALLSALDITNQKLENQRIIIFGAGSAGIGISNQIVDAMLRLGFSKEKAFSCLWLIDKQGLLIDSDVSLKVFQKPYARKIYEILKWPCFVQNDLSLLNIIRMVRPTILIGTSGQYGAFSEKIIRSLCFYAKHSSPIIFALSNPAEKIEAHPEDIIKWSNGRAVVATGTFFPKVFYKNKLLEITQCNNAVIFPGIGLGISSVKARRLSENMIWSAIQVLRKYSPAKTDISLSLLPYLDKIQFISKKIAISVAETAIIENIAGVNVVNSDIEKVVENSFWVPNYLPYKKYV</sequence>
<dbReference type="Pfam" id="PF03949">
    <property type="entry name" value="Malic_M"/>
    <property type="match status" value="1"/>
</dbReference>
<dbReference type="Pfam" id="PF00390">
    <property type="entry name" value="malic"/>
    <property type="match status" value="1"/>
</dbReference>
<dbReference type="InterPro" id="IPR012302">
    <property type="entry name" value="Malic_NAD-bd"/>
</dbReference>
<dbReference type="SMART" id="SM01274">
    <property type="entry name" value="malic"/>
    <property type="match status" value="1"/>
</dbReference>
<dbReference type="Proteomes" id="UP001368618">
    <property type="component" value="Chromosome"/>
</dbReference>
<evidence type="ECO:0000256" key="3">
    <source>
        <dbReference type="ARBA" id="ARBA00022723"/>
    </source>
</evidence>
<dbReference type="SUPFAM" id="SSF51735">
    <property type="entry name" value="NAD(P)-binding Rossmann-fold domains"/>
    <property type="match status" value="1"/>
</dbReference>
<evidence type="ECO:0000259" key="7">
    <source>
        <dbReference type="SMART" id="SM00919"/>
    </source>
</evidence>
<dbReference type="Gene3D" id="3.40.50.720">
    <property type="entry name" value="NAD(P)-binding Rossmann-like Domain"/>
    <property type="match status" value="1"/>
</dbReference>
<dbReference type="InterPro" id="IPR012301">
    <property type="entry name" value="Malic_N_dom"/>
</dbReference>
<evidence type="ECO:0000256" key="6">
    <source>
        <dbReference type="RuleBase" id="RU003427"/>
    </source>
</evidence>
<evidence type="ECO:0000256" key="1">
    <source>
        <dbReference type="ARBA" id="ARBA00001936"/>
    </source>
</evidence>
<proteinExistence type="inferred from homology"/>
<reference evidence="9" key="1">
    <citation type="submission" date="2023-09" db="EMBL/GenBank/DDBJ databases">
        <title>Genomes of two closely related lineages of the louse Polyplax serrata with different host specificities.</title>
        <authorList>
            <person name="Martinu J."/>
            <person name="Tarabai H."/>
            <person name="Stefka J."/>
            <person name="Hypsa V."/>
        </authorList>
    </citation>
    <scope>NUCLEOTIDE SEQUENCE [LARGE SCALE GENOMIC DNA]</scope>
    <source>
        <strain evidence="9">98ZLc_SE</strain>
    </source>
</reference>
<protein>
    <submittedName>
        <fullName evidence="9">NAD-dependent malic enzyme</fullName>
        <ecNumber evidence="9">1.1.1.38</ecNumber>
    </submittedName>
</protein>
<dbReference type="EMBL" id="CP135137">
    <property type="protein sequence ID" value="WWR11400.1"/>
    <property type="molecule type" value="Genomic_DNA"/>
</dbReference>
<feature type="domain" description="Malic enzyme N-terminal" evidence="8">
    <location>
        <begin position="87"/>
        <end position="267"/>
    </location>
</feature>
<dbReference type="RefSeq" id="WP_338515989.1">
    <property type="nucleotide sequence ID" value="NZ_CP135137.1"/>
</dbReference>
<dbReference type="PROSITE" id="PS00331">
    <property type="entry name" value="MALIC_ENZYMES"/>
    <property type="match status" value="1"/>
</dbReference>
<dbReference type="SMART" id="SM00919">
    <property type="entry name" value="Malic_M"/>
    <property type="match status" value="1"/>
</dbReference>
<dbReference type="SUPFAM" id="SSF53223">
    <property type="entry name" value="Aminoacid dehydrogenase-like, N-terminal domain"/>
    <property type="match status" value="1"/>
</dbReference>
<comment type="similarity">
    <text evidence="2 6">Belongs to the malic enzymes family.</text>
</comment>
<organism evidence="9 10">
    <name type="scientific">Candidatus Legionella polyplacis</name>
    <dbReference type="NCBI Taxonomy" id="2005262"/>
    <lineage>
        <taxon>Bacteria</taxon>
        <taxon>Pseudomonadati</taxon>
        <taxon>Pseudomonadota</taxon>
        <taxon>Gammaproteobacteria</taxon>
        <taxon>Legionellales</taxon>
        <taxon>Legionellaceae</taxon>
        <taxon>Legionella</taxon>
    </lineage>
</organism>
<dbReference type="Gene3D" id="3.40.50.10380">
    <property type="entry name" value="Malic enzyme, N-terminal domain"/>
    <property type="match status" value="1"/>
</dbReference>
<dbReference type="PANTHER" id="PTHR23406">
    <property type="entry name" value="MALIC ENZYME-RELATED"/>
    <property type="match status" value="1"/>
</dbReference>
<dbReference type="InterPro" id="IPR015884">
    <property type="entry name" value="Malic_enzyme_CS"/>
</dbReference>
<accession>A0ABZ2GWA7</accession>